<organism evidence="2 3">
    <name type="scientific">Nonomuraea typhae</name>
    <dbReference type="NCBI Taxonomy" id="2603600"/>
    <lineage>
        <taxon>Bacteria</taxon>
        <taxon>Bacillati</taxon>
        <taxon>Actinomycetota</taxon>
        <taxon>Actinomycetes</taxon>
        <taxon>Streptosporangiales</taxon>
        <taxon>Streptosporangiaceae</taxon>
        <taxon>Nonomuraea</taxon>
    </lineage>
</organism>
<dbReference type="Proteomes" id="UP001612741">
    <property type="component" value="Unassembled WGS sequence"/>
</dbReference>
<keyword evidence="1" id="KW-0472">Membrane</keyword>
<feature type="transmembrane region" description="Helical" evidence="1">
    <location>
        <begin position="88"/>
        <end position="108"/>
    </location>
</feature>
<evidence type="ECO:0000256" key="1">
    <source>
        <dbReference type="SAM" id="Phobius"/>
    </source>
</evidence>
<reference evidence="2 3" key="1">
    <citation type="submission" date="2024-10" db="EMBL/GenBank/DDBJ databases">
        <title>The Natural Products Discovery Center: Release of the First 8490 Sequenced Strains for Exploring Actinobacteria Biosynthetic Diversity.</title>
        <authorList>
            <person name="Kalkreuter E."/>
            <person name="Kautsar S.A."/>
            <person name="Yang D."/>
            <person name="Bader C.D."/>
            <person name="Teijaro C.N."/>
            <person name="Fluegel L."/>
            <person name="Davis C.M."/>
            <person name="Simpson J.R."/>
            <person name="Lauterbach L."/>
            <person name="Steele A.D."/>
            <person name="Gui C."/>
            <person name="Meng S."/>
            <person name="Li G."/>
            <person name="Viehrig K."/>
            <person name="Ye F."/>
            <person name="Su P."/>
            <person name="Kiefer A.F."/>
            <person name="Nichols A."/>
            <person name="Cepeda A.J."/>
            <person name="Yan W."/>
            <person name="Fan B."/>
            <person name="Jiang Y."/>
            <person name="Adhikari A."/>
            <person name="Zheng C.-J."/>
            <person name="Schuster L."/>
            <person name="Cowan T.M."/>
            <person name="Smanski M.J."/>
            <person name="Chevrette M.G."/>
            <person name="De Carvalho L.P.S."/>
            <person name="Shen B."/>
        </authorList>
    </citation>
    <scope>NUCLEOTIDE SEQUENCE [LARGE SCALE GENOMIC DNA]</scope>
    <source>
        <strain evidence="2 3">NPDC050545</strain>
    </source>
</reference>
<evidence type="ECO:0000313" key="2">
    <source>
        <dbReference type="EMBL" id="MFI6502418.1"/>
    </source>
</evidence>
<proteinExistence type="predicted"/>
<accession>A0ABW7Z2K9</accession>
<dbReference type="RefSeq" id="WP_397087662.1">
    <property type="nucleotide sequence ID" value="NZ_JBITGY010000009.1"/>
</dbReference>
<sequence length="326" mass="37177">MTKFVWGCGECGSADIEVTRAPRPAEAWQWLRYGGHWRQEQGRCRACGSPGVRAVEFGPMPEWRSRLLIPVRLVQVLHRRRRVTPTPVNYLVPAAAAIVTAAIAQIFWGPVWWLLPPAVVILLWLAYLTTALRSPWPRSPLGQELLDVLAPRGRLRRHRTEEEKRYRSAPFPLYGLPYTWDGRRYACCSSWSGPRRPVTMELGLCHGNPEVIDGPRLTVAVSNRPDSGGLRLRREVAEMRLAALPPLGHVRAILALPDPEWREISIRIDGQPQVFRHAAEGHCWLAVAVRQDHTITVQGRRFPLEQVELVRVEDPSRYFERWGELG</sequence>
<protein>
    <submittedName>
        <fullName evidence="2">Uncharacterized protein</fullName>
    </submittedName>
</protein>
<dbReference type="EMBL" id="JBITGY010000009">
    <property type="protein sequence ID" value="MFI6502418.1"/>
    <property type="molecule type" value="Genomic_DNA"/>
</dbReference>
<keyword evidence="1" id="KW-0812">Transmembrane</keyword>
<name>A0ABW7Z2K9_9ACTN</name>
<keyword evidence="3" id="KW-1185">Reference proteome</keyword>
<keyword evidence="1" id="KW-1133">Transmembrane helix</keyword>
<evidence type="ECO:0000313" key="3">
    <source>
        <dbReference type="Proteomes" id="UP001612741"/>
    </source>
</evidence>
<feature type="transmembrane region" description="Helical" evidence="1">
    <location>
        <begin position="114"/>
        <end position="132"/>
    </location>
</feature>
<gene>
    <name evidence="2" type="ORF">ACIBG2_33925</name>
</gene>
<comment type="caution">
    <text evidence="2">The sequence shown here is derived from an EMBL/GenBank/DDBJ whole genome shotgun (WGS) entry which is preliminary data.</text>
</comment>